<comment type="caution">
    <text evidence="1">The sequence shown here is derived from an EMBL/GenBank/DDBJ whole genome shotgun (WGS) entry which is preliminary data.</text>
</comment>
<accession>A0A8S1TG10</accession>
<reference evidence="1" key="1">
    <citation type="submission" date="2021-01" db="EMBL/GenBank/DDBJ databases">
        <authorList>
            <consortium name="Genoscope - CEA"/>
            <person name="William W."/>
        </authorList>
    </citation>
    <scope>NUCLEOTIDE SEQUENCE</scope>
</reference>
<name>A0A8S1TG10_9CILI</name>
<evidence type="ECO:0000313" key="2">
    <source>
        <dbReference type="Proteomes" id="UP000689195"/>
    </source>
</evidence>
<protein>
    <submittedName>
        <fullName evidence="1">Uncharacterized protein</fullName>
    </submittedName>
</protein>
<dbReference type="EMBL" id="CAJJDO010000020">
    <property type="protein sequence ID" value="CAD8150683.1"/>
    <property type="molecule type" value="Genomic_DNA"/>
</dbReference>
<sequence>MDQISMFTTNIIQQQQLLLSQMIIYNQLLYKRTQSLPKLNHQPIKQTNLDNSVYLSQLIQKQVETTFVKPIQSKLTKKQSNTLKTKEVCSIENVKNQKKETLQKKKIFLSMLDIKKAQYRKFKIIEEDNQKKPIAVVHESS</sequence>
<dbReference type="Proteomes" id="UP000689195">
    <property type="component" value="Unassembled WGS sequence"/>
</dbReference>
<evidence type="ECO:0000313" key="1">
    <source>
        <dbReference type="EMBL" id="CAD8150683.1"/>
    </source>
</evidence>
<keyword evidence="2" id="KW-1185">Reference proteome</keyword>
<proteinExistence type="predicted"/>
<dbReference type="AlphaFoldDB" id="A0A8S1TG10"/>
<organism evidence="1 2">
    <name type="scientific">Paramecium pentaurelia</name>
    <dbReference type="NCBI Taxonomy" id="43138"/>
    <lineage>
        <taxon>Eukaryota</taxon>
        <taxon>Sar</taxon>
        <taxon>Alveolata</taxon>
        <taxon>Ciliophora</taxon>
        <taxon>Intramacronucleata</taxon>
        <taxon>Oligohymenophorea</taxon>
        <taxon>Peniculida</taxon>
        <taxon>Parameciidae</taxon>
        <taxon>Paramecium</taxon>
    </lineage>
</organism>
<gene>
    <name evidence="1" type="ORF">PPENT_87.1.T0200407</name>
</gene>
<dbReference type="OrthoDB" id="310252at2759"/>